<dbReference type="InterPro" id="IPR036388">
    <property type="entry name" value="WH-like_DNA-bd_sf"/>
</dbReference>
<evidence type="ECO:0008006" key="3">
    <source>
        <dbReference type="Google" id="ProtNLM"/>
    </source>
</evidence>
<organism evidence="1 2">
    <name type="scientific">Acidianus brierleyi</name>
    <dbReference type="NCBI Taxonomy" id="41673"/>
    <lineage>
        <taxon>Archaea</taxon>
        <taxon>Thermoproteota</taxon>
        <taxon>Thermoprotei</taxon>
        <taxon>Sulfolobales</taxon>
        <taxon>Sulfolobaceae</taxon>
        <taxon>Acidianus</taxon>
    </lineage>
</organism>
<dbReference type="InterPro" id="IPR036390">
    <property type="entry name" value="WH_DNA-bd_sf"/>
</dbReference>
<dbReference type="Proteomes" id="UP000248044">
    <property type="component" value="Chromosome"/>
</dbReference>
<reference evidence="1 2" key="1">
    <citation type="submission" date="2018-05" db="EMBL/GenBank/DDBJ databases">
        <title>Complete Genome Sequences of Extremely Thermoacidophilic, Metal-Mobilizing Type-Strain Members of the Archaeal Family Sulfolobaceae: Acidianus brierleyi DSM-1651T, Acidianus sulfidivorans DSM-18786T, Metallosphaera hakonensis DSM-7519T, and Metallosphaera prunae DSM-10039T.</title>
        <authorList>
            <person name="Counts J.A."/>
            <person name="Kelly R.M."/>
        </authorList>
    </citation>
    <scope>NUCLEOTIDE SEQUENCE [LARGE SCALE GENOMIC DNA]</scope>
    <source>
        <strain evidence="1 2">DSM 1651</strain>
    </source>
</reference>
<dbReference type="Gene3D" id="1.10.10.10">
    <property type="entry name" value="Winged helix-like DNA-binding domain superfamily/Winged helix DNA-binding domain"/>
    <property type="match status" value="1"/>
</dbReference>
<evidence type="ECO:0000313" key="2">
    <source>
        <dbReference type="Proteomes" id="UP000248044"/>
    </source>
</evidence>
<accession>A0A2U9IC70</accession>
<keyword evidence="2" id="KW-1185">Reference proteome</keyword>
<gene>
    <name evidence="1" type="ORF">DFR85_02330</name>
</gene>
<proteinExistence type="predicted"/>
<protein>
    <recommendedName>
        <fullName evidence="3">ArnR1-like winged helix-turn-helix domain-containing protein</fullName>
    </recommendedName>
</protein>
<dbReference type="SUPFAM" id="SSF46785">
    <property type="entry name" value="Winged helix' DNA-binding domain"/>
    <property type="match status" value="1"/>
</dbReference>
<dbReference type="EMBL" id="CP029289">
    <property type="protein sequence ID" value="AWR93618.1"/>
    <property type="molecule type" value="Genomic_DNA"/>
</dbReference>
<dbReference type="KEGG" id="abri:DFR85_02330"/>
<evidence type="ECO:0000313" key="1">
    <source>
        <dbReference type="EMBL" id="AWR93618.1"/>
    </source>
</evidence>
<sequence>MLLMSEEKVLSSPIKRKIVYLLKTDGPMIFKTIKDEISISSDSLKIALNDLEADGIIKKKKGKIELTELGKEISQKISSME</sequence>
<name>A0A2U9IC70_9CREN</name>
<dbReference type="AlphaFoldDB" id="A0A2U9IC70"/>